<dbReference type="KEGG" id="dog:HP555_10505"/>
<gene>
    <name evidence="9" type="primary">recJ</name>
    <name evidence="9" type="ORF">HP555_10505</name>
</gene>
<dbReference type="EMBL" id="CP054140">
    <property type="protein sequence ID" value="QQG66260.1"/>
    <property type="molecule type" value="Genomic_DNA"/>
</dbReference>
<keyword evidence="5 9" id="KW-0269">Exonuclease</keyword>
<evidence type="ECO:0000259" key="8">
    <source>
        <dbReference type="Pfam" id="PF17768"/>
    </source>
</evidence>
<comment type="similarity">
    <text evidence="1">Belongs to the RecJ family.</text>
</comment>
<dbReference type="InterPro" id="IPR038763">
    <property type="entry name" value="DHH_sf"/>
</dbReference>
<evidence type="ECO:0000256" key="3">
    <source>
        <dbReference type="ARBA" id="ARBA00022722"/>
    </source>
</evidence>
<evidence type="ECO:0000259" key="7">
    <source>
        <dbReference type="Pfam" id="PF02272"/>
    </source>
</evidence>
<feature type="domain" description="DDH" evidence="6">
    <location>
        <begin position="64"/>
        <end position="215"/>
    </location>
</feature>
<evidence type="ECO:0000313" key="9">
    <source>
        <dbReference type="EMBL" id="QQG66260.1"/>
    </source>
</evidence>
<dbReference type="GO" id="GO:0003676">
    <property type="term" value="F:nucleic acid binding"/>
    <property type="evidence" value="ECO:0007669"/>
    <property type="project" value="InterPro"/>
</dbReference>
<dbReference type="AlphaFoldDB" id="A0A7T6AR80"/>
<dbReference type="Gene3D" id="3.90.1640.30">
    <property type="match status" value="1"/>
</dbReference>
<accession>A0A7T6AR80</accession>
<evidence type="ECO:0000313" key="10">
    <source>
        <dbReference type="Proteomes" id="UP000596092"/>
    </source>
</evidence>
<keyword evidence="10" id="KW-1185">Reference proteome</keyword>
<sequence length="556" mass="61430">MMTKEFGIPEPVGELLHSRGITTLDQAQEFLYPHLSMLPSPDRMKDMDKAVTCIINACNEQQPIFIHGDYDVDGISATALLISFFTEIGQRAYYYIPNRLKEAYGLSFASIDRLLAQCPGQGGVLISVDCGITAVEEVGYARHQGLRVVITDHHEAPEQLPLADAILNPKQPGCTFPCSFLSGVGVAFFLLIALRRAMGLSLNLKKYLDFVALGTVADVVPLQGVNRILVRSGLEVISSKHRLGVDFLCRKSGLTGREALSEDISFRLAPRMNAGGRLGNPSKGVELLLAETATNAQMLAEQLETMNLARKQLEASALAVLQENYQEQLSAQSSSIILYHPDCHVGVLGILASRLVDRCGRPVLVFSDDVQNASVLRGSGRSIQGINLYHALEECAASIEQFGGHAMAVGLSVRRENLSQFKRDFDEQIKRMILMIENRVHTTVDYFLPNANMLSTSFANALQMMQPFGEGNHEPCLLLAEQHLLRTRSRNGHLLFQLQGGEGVLPGIGFNLAEEFFDCPQRANLIFHLKRSWFKGVERTQIQALELHRPDRDSST</sequence>
<name>A0A7T6AR80_9BACT</name>
<dbReference type="InterPro" id="IPR051673">
    <property type="entry name" value="SSDNA_exonuclease_RecJ"/>
</dbReference>
<feature type="domain" description="DHHA1" evidence="7">
    <location>
        <begin position="336"/>
        <end position="430"/>
    </location>
</feature>
<dbReference type="Pfam" id="PF01368">
    <property type="entry name" value="DHH"/>
    <property type="match status" value="1"/>
</dbReference>
<dbReference type="InterPro" id="IPR004610">
    <property type="entry name" value="RecJ"/>
</dbReference>
<dbReference type="InterPro" id="IPR003156">
    <property type="entry name" value="DHHA1_dom"/>
</dbReference>
<dbReference type="InterPro" id="IPR001667">
    <property type="entry name" value="DDH_dom"/>
</dbReference>
<reference evidence="9 10" key="1">
    <citation type="submission" date="2020-05" db="EMBL/GenBank/DDBJ databases">
        <title>Complete genome of Desulfobulbus oligotrophicus.</title>
        <authorList>
            <person name="Podar M."/>
        </authorList>
    </citation>
    <scope>NUCLEOTIDE SEQUENCE [LARGE SCALE GENOMIC DNA]</scope>
    <source>
        <strain evidence="9 10">Prop6</strain>
    </source>
</reference>
<evidence type="ECO:0000256" key="4">
    <source>
        <dbReference type="ARBA" id="ARBA00022801"/>
    </source>
</evidence>
<dbReference type="NCBIfam" id="TIGR00644">
    <property type="entry name" value="recJ"/>
    <property type="match status" value="1"/>
</dbReference>
<keyword evidence="4" id="KW-0378">Hydrolase</keyword>
<proteinExistence type="inferred from homology"/>
<dbReference type="PANTHER" id="PTHR30255:SF2">
    <property type="entry name" value="SINGLE-STRANDED-DNA-SPECIFIC EXONUCLEASE RECJ"/>
    <property type="match status" value="1"/>
</dbReference>
<dbReference type="GO" id="GO:0006281">
    <property type="term" value="P:DNA repair"/>
    <property type="evidence" value="ECO:0007669"/>
    <property type="project" value="InterPro"/>
</dbReference>
<dbReference type="Pfam" id="PF17768">
    <property type="entry name" value="RecJ_OB"/>
    <property type="match status" value="1"/>
</dbReference>
<dbReference type="Pfam" id="PF02272">
    <property type="entry name" value="DHHA1"/>
    <property type="match status" value="1"/>
</dbReference>
<dbReference type="Proteomes" id="UP000596092">
    <property type="component" value="Chromosome"/>
</dbReference>
<dbReference type="InterPro" id="IPR041122">
    <property type="entry name" value="RecJ_OB"/>
</dbReference>
<dbReference type="PANTHER" id="PTHR30255">
    <property type="entry name" value="SINGLE-STRANDED-DNA-SPECIFIC EXONUCLEASE RECJ"/>
    <property type="match status" value="1"/>
</dbReference>
<dbReference type="GO" id="GO:0008409">
    <property type="term" value="F:5'-3' exonuclease activity"/>
    <property type="evidence" value="ECO:0007669"/>
    <property type="project" value="InterPro"/>
</dbReference>
<evidence type="ECO:0000256" key="5">
    <source>
        <dbReference type="ARBA" id="ARBA00022839"/>
    </source>
</evidence>
<evidence type="ECO:0000256" key="1">
    <source>
        <dbReference type="ARBA" id="ARBA00005915"/>
    </source>
</evidence>
<dbReference type="Gene3D" id="3.10.310.30">
    <property type="match status" value="1"/>
</dbReference>
<evidence type="ECO:0000259" key="6">
    <source>
        <dbReference type="Pfam" id="PF01368"/>
    </source>
</evidence>
<protein>
    <recommendedName>
        <fullName evidence="2">Single-stranded-DNA-specific exonuclease RecJ</fullName>
    </recommendedName>
</protein>
<feature type="domain" description="RecJ OB" evidence="8">
    <location>
        <begin position="451"/>
        <end position="543"/>
    </location>
</feature>
<evidence type="ECO:0000256" key="2">
    <source>
        <dbReference type="ARBA" id="ARBA00019841"/>
    </source>
</evidence>
<organism evidence="9 10">
    <name type="scientific">Desulfobulbus oligotrophicus</name>
    <dbReference type="NCBI Taxonomy" id="1909699"/>
    <lineage>
        <taxon>Bacteria</taxon>
        <taxon>Pseudomonadati</taxon>
        <taxon>Thermodesulfobacteriota</taxon>
        <taxon>Desulfobulbia</taxon>
        <taxon>Desulfobulbales</taxon>
        <taxon>Desulfobulbaceae</taxon>
        <taxon>Desulfobulbus</taxon>
    </lineage>
</organism>
<dbReference type="GO" id="GO:0006310">
    <property type="term" value="P:DNA recombination"/>
    <property type="evidence" value="ECO:0007669"/>
    <property type="project" value="InterPro"/>
</dbReference>
<dbReference type="SUPFAM" id="SSF64182">
    <property type="entry name" value="DHH phosphoesterases"/>
    <property type="match status" value="1"/>
</dbReference>
<keyword evidence="3" id="KW-0540">Nuclease</keyword>